<protein>
    <submittedName>
        <fullName evidence="2">Uncharacterized protein</fullName>
    </submittedName>
</protein>
<dbReference type="AlphaFoldDB" id="A0A2P5C4Q8"/>
<reference evidence="3" key="1">
    <citation type="submission" date="2016-06" db="EMBL/GenBank/DDBJ databases">
        <title>Parallel loss of symbiosis genes in relatives of nitrogen-fixing non-legume Parasponia.</title>
        <authorList>
            <person name="Van Velzen R."/>
            <person name="Holmer R."/>
            <person name="Bu F."/>
            <person name="Rutten L."/>
            <person name="Van Zeijl A."/>
            <person name="Liu W."/>
            <person name="Santuari L."/>
            <person name="Cao Q."/>
            <person name="Sharma T."/>
            <person name="Shen D."/>
            <person name="Roswanjaya Y."/>
            <person name="Wardhani T."/>
            <person name="Kalhor M.S."/>
            <person name="Jansen J."/>
            <person name="Van den Hoogen J."/>
            <person name="Gungor B."/>
            <person name="Hartog M."/>
            <person name="Hontelez J."/>
            <person name="Verver J."/>
            <person name="Yang W.-C."/>
            <person name="Schijlen E."/>
            <person name="Repin R."/>
            <person name="Schilthuizen M."/>
            <person name="Schranz E."/>
            <person name="Heidstra R."/>
            <person name="Miyata K."/>
            <person name="Fedorova E."/>
            <person name="Kohlen W."/>
            <person name="Bisseling T."/>
            <person name="Smit S."/>
            <person name="Geurts R."/>
        </authorList>
    </citation>
    <scope>NUCLEOTIDE SEQUENCE [LARGE SCALE GENOMIC DNA]</scope>
    <source>
        <strain evidence="3">cv. RG33-2</strain>
    </source>
</reference>
<name>A0A2P5C4Q8_TREOI</name>
<dbReference type="EMBL" id="JXTC01000413">
    <property type="protein sequence ID" value="PON55998.1"/>
    <property type="molecule type" value="Genomic_DNA"/>
</dbReference>
<sequence>FIFKSKMISEVRYDIPDLRSPKKIKYFVSSKNRHNVKDMKCTYRSRNKKTRKQVPEAEKEGHNNGSNLVSRGQCNNHHPIQCEVDEAHQYVIVEPQEFPYFPLKPNHGVKEKSVNYSLNCCIDCLYQHLKKI</sequence>
<proteinExistence type="predicted"/>
<evidence type="ECO:0000313" key="2">
    <source>
        <dbReference type="EMBL" id="PON55998.1"/>
    </source>
</evidence>
<accession>A0A2P5C4Q8</accession>
<gene>
    <name evidence="2" type="ORF">TorRG33x02_297640</name>
</gene>
<feature type="compositionally biased region" description="Basic and acidic residues" evidence="1">
    <location>
        <begin position="53"/>
        <end position="62"/>
    </location>
</feature>
<organism evidence="2 3">
    <name type="scientific">Trema orientale</name>
    <name type="common">Charcoal tree</name>
    <name type="synonym">Celtis orientalis</name>
    <dbReference type="NCBI Taxonomy" id="63057"/>
    <lineage>
        <taxon>Eukaryota</taxon>
        <taxon>Viridiplantae</taxon>
        <taxon>Streptophyta</taxon>
        <taxon>Embryophyta</taxon>
        <taxon>Tracheophyta</taxon>
        <taxon>Spermatophyta</taxon>
        <taxon>Magnoliopsida</taxon>
        <taxon>eudicotyledons</taxon>
        <taxon>Gunneridae</taxon>
        <taxon>Pentapetalae</taxon>
        <taxon>rosids</taxon>
        <taxon>fabids</taxon>
        <taxon>Rosales</taxon>
        <taxon>Cannabaceae</taxon>
        <taxon>Trema</taxon>
    </lineage>
</organism>
<dbReference type="Proteomes" id="UP000237000">
    <property type="component" value="Unassembled WGS sequence"/>
</dbReference>
<keyword evidence="3" id="KW-1185">Reference proteome</keyword>
<dbReference type="InParanoid" id="A0A2P5C4Q8"/>
<feature type="non-terminal residue" evidence="2">
    <location>
        <position position="1"/>
    </location>
</feature>
<feature type="region of interest" description="Disordered" evidence="1">
    <location>
        <begin position="44"/>
        <end position="70"/>
    </location>
</feature>
<comment type="caution">
    <text evidence="2">The sequence shown here is derived from an EMBL/GenBank/DDBJ whole genome shotgun (WGS) entry which is preliminary data.</text>
</comment>
<evidence type="ECO:0000313" key="3">
    <source>
        <dbReference type="Proteomes" id="UP000237000"/>
    </source>
</evidence>
<dbReference type="OrthoDB" id="10289808at2759"/>
<evidence type="ECO:0000256" key="1">
    <source>
        <dbReference type="SAM" id="MobiDB-lite"/>
    </source>
</evidence>